<dbReference type="EMBL" id="MAHX01000021">
    <property type="protein sequence ID" value="OPC61102.1"/>
    <property type="molecule type" value="Genomic_DNA"/>
</dbReference>
<comment type="caution">
    <text evidence="6">The sequence shown here is derived from an EMBL/GenBank/DDBJ whole genome shotgun (WGS) entry which is preliminary data.</text>
</comment>
<keyword evidence="2" id="KW-0479">Metal-binding</keyword>
<evidence type="ECO:0000256" key="3">
    <source>
        <dbReference type="ARBA" id="ARBA00022801"/>
    </source>
</evidence>
<reference evidence="6 7" key="1">
    <citation type="submission" date="2016-06" db="EMBL/GenBank/DDBJ databases">
        <title>Revisiting the taxonomy of the Elizabethkingia Genus based on Whole-Genome Sequencing, Optical Mapping, and MALDI-TOF.</title>
        <authorList>
            <person name="Nicholson A.C."/>
        </authorList>
    </citation>
    <scope>NUCLEOTIDE SEQUENCE [LARGE SCALE GENOMIC DNA]</scope>
    <source>
        <strain evidence="6 7">G4070</strain>
    </source>
</reference>
<name>A0A1T3M917_9FLAO</name>
<dbReference type="SUPFAM" id="SSF56281">
    <property type="entry name" value="Metallo-hydrolase/oxidoreductase"/>
    <property type="match status" value="1"/>
</dbReference>
<dbReference type="InterPro" id="IPR051013">
    <property type="entry name" value="MBL_superfamily_lactonases"/>
</dbReference>
<dbReference type="Gene3D" id="3.60.15.10">
    <property type="entry name" value="Ribonuclease Z/Hydroxyacylglutathione hydrolase-like"/>
    <property type="match status" value="1"/>
</dbReference>
<feature type="domain" description="Metallo-beta-lactamase" evidence="5">
    <location>
        <begin position="34"/>
        <end position="231"/>
    </location>
</feature>
<keyword evidence="7" id="KW-1185">Reference proteome</keyword>
<evidence type="ECO:0000313" key="7">
    <source>
        <dbReference type="Proteomes" id="UP000190813"/>
    </source>
</evidence>
<accession>A0A1T3M917</accession>
<dbReference type="GO" id="GO:0016787">
    <property type="term" value="F:hydrolase activity"/>
    <property type="evidence" value="ECO:0007669"/>
    <property type="project" value="UniProtKB-KW"/>
</dbReference>
<dbReference type="RefSeq" id="WP_078773150.1">
    <property type="nucleotide sequence ID" value="NZ_CBCSBR010000036.1"/>
</dbReference>
<dbReference type="Proteomes" id="UP000190813">
    <property type="component" value="Unassembled WGS sequence"/>
</dbReference>
<dbReference type="InterPro" id="IPR001279">
    <property type="entry name" value="Metallo-B-lactamas"/>
</dbReference>
<organism evidence="6 7">
    <name type="scientific">Elizabethkingia occulta</name>
    <dbReference type="NCBI Taxonomy" id="1867263"/>
    <lineage>
        <taxon>Bacteria</taxon>
        <taxon>Pseudomonadati</taxon>
        <taxon>Bacteroidota</taxon>
        <taxon>Flavobacteriia</taxon>
        <taxon>Flavobacteriales</taxon>
        <taxon>Weeksellaceae</taxon>
        <taxon>Elizabethkingia</taxon>
    </lineage>
</organism>
<evidence type="ECO:0000259" key="5">
    <source>
        <dbReference type="SMART" id="SM00849"/>
    </source>
</evidence>
<keyword evidence="3 6" id="KW-0378">Hydrolase</keyword>
<sequence length="240" mass="27804">MKIIPLKEGNFSVNAQKEFVLLENADTSSGLKMAIQPFLIITGQDYVLLDAGTGWKDNNTQKIFQQLAESGIRPEQISKILLSHLHKDHISGLVNRTPEGMELNFPGAQIYLQEREYNFALTKENTPSYDLDILRFVAQHSNLVWMDQNNGKITEEIFFEVTGGHSPFHQVFWIKEAGETVFYGADNLPQSTYFKYHLAYKSDFDGKKALQDRIKWEKQAKEENWKILFYHDMEYPILSF</sequence>
<gene>
    <name evidence="6" type="ORF">BAZ10_11580</name>
</gene>
<dbReference type="SMART" id="SM00849">
    <property type="entry name" value="Lactamase_B"/>
    <property type="match status" value="1"/>
</dbReference>
<dbReference type="PANTHER" id="PTHR42978">
    <property type="entry name" value="QUORUM-QUENCHING LACTONASE YTNP-RELATED-RELATED"/>
    <property type="match status" value="1"/>
</dbReference>
<dbReference type="Pfam" id="PF00753">
    <property type="entry name" value="Lactamase_B"/>
    <property type="match status" value="1"/>
</dbReference>
<evidence type="ECO:0000256" key="4">
    <source>
        <dbReference type="ARBA" id="ARBA00022833"/>
    </source>
</evidence>
<evidence type="ECO:0000256" key="1">
    <source>
        <dbReference type="ARBA" id="ARBA00007749"/>
    </source>
</evidence>
<evidence type="ECO:0000256" key="2">
    <source>
        <dbReference type="ARBA" id="ARBA00022723"/>
    </source>
</evidence>
<keyword evidence="4" id="KW-0862">Zinc</keyword>
<comment type="similarity">
    <text evidence="1">Belongs to the metallo-beta-lactamase superfamily.</text>
</comment>
<dbReference type="GO" id="GO:0046872">
    <property type="term" value="F:metal ion binding"/>
    <property type="evidence" value="ECO:0007669"/>
    <property type="project" value="UniProtKB-KW"/>
</dbReference>
<proteinExistence type="inferred from homology"/>
<protein>
    <submittedName>
        <fullName evidence="6">MBL fold metallo-hydrolase</fullName>
    </submittedName>
</protein>
<dbReference type="AlphaFoldDB" id="A0A1T3M917"/>
<evidence type="ECO:0000313" key="6">
    <source>
        <dbReference type="EMBL" id="OPC61102.1"/>
    </source>
</evidence>
<dbReference type="InterPro" id="IPR036866">
    <property type="entry name" value="RibonucZ/Hydroxyglut_hydro"/>
</dbReference>